<reference evidence="2" key="1">
    <citation type="submission" date="2018-02" db="EMBL/GenBank/DDBJ databases">
        <title>Rhizophora mucronata_Transcriptome.</title>
        <authorList>
            <person name="Meera S.P."/>
            <person name="Sreeshan A."/>
            <person name="Augustine A."/>
        </authorList>
    </citation>
    <scope>NUCLEOTIDE SEQUENCE</scope>
    <source>
        <tissue evidence="2">Leaf</tissue>
    </source>
</reference>
<evidence type="ECO:0000256" key="1">
    <source>
        <dbReference type="SAM" id="Phobius"/>
    </source>
</evidence>
<keyword evidence="1" id="KW-1133">Transmembrane helix</keyword>
<protein>
    <submittedName>
        <fullName evidence="2">Uncharacterized protein</fullName>
    </submittedName>
</protein>
<keyword evidence="1" id="KW-0812">Transmembrane</keyword>
<proteinExistence type="predicted"/>
<accession>A0A2P2LBD1</accession>
<organism evidence="2">
    <name type="scientific">Rhizophora mucronata</name>
    <name type="common">Asiatic mangrove</name>
    <dbReference type="NCBI Taxonomy" id="61149"/>
    <lineage>
        <taxon>Eukaryota</taxon>
        <taxon>Viridiplantae</taxon>
        <taxon>Streptophyta</taxon>
        <taxon>Embryophyta</taxon>
        <taxon>Tracheophyta</taxon>
        <taxon>Spermatophyta</taxon>
        <taxon>Magnoliopsida</taxon>
        <taxon>eudicotyledons</taxon>
        <taxon>Gunneridae</taxon>
        <taxon>Pentapetalae</taxon>
        <taxon>rosids</taxon>
        <taxon>fabids</taxon>
        <taxon>Malpighiales</taxon>
        <taxon>Rhizophoraceae</taxon>
        <taxon>Rhizophora</taxon>
    </lineage>
</organism>
<sequence>MDPLRAYLAMSYTIWVVLLTPIILHSFSTQDFKIRSLKFFTIGVSPEELA</sequence>
<keyword evidence="1" id="KW-0472">Membrane</keyword>
<name>A0A2P2LBD1_RHIMU</name>
<dbReference type="AlphaFoldDB" id="A0A2P2LBD1"/>
<feature type="transmembrane region" description="Helical" evidence="1">
    <location>
        <begin position="6"/>
        <end position="27"/>
    </location>
</feature>
<evidence type="ECO:0000313" key="2">
    <source>
        <dbReference type="EMBL" id="MBX15297.1"/>
    </source>
</evidence>
<dbReference type="EMBL" id="GGEC01034813">
    <property type="protein sequence ID" value="MBX15297.1"/>
    <property type="molecule type" value="Transcribed_RNA"/>
</dbReference>